<comment type="caution">
    <text evidence="2">The sequence shown here is derived from an EMBL/GenBank/DDBJ whole genome shotgun (WGS) entry which is preliminary data.</text>
</comment>
<sequence>MQGSTANRKLDINKEQLKFNSSIITARDKRKEEGELLREAANKVYVGSQEDDIRSNVRQVHRHVIVQDYRKPIYKASSKVSLLATLEGYINRYESLHTQASRTFLINLDLTIKEQQEKSSGARGKTSTRAFMAISVLLNNELHSFMHNLEPSKDIRLTEFKSKLKKGLISNKRDFLNTAEIKFTLYFKPIIAYVNRLQRKVFPNSGR</sequence>
<gene>
    <name evidence="2" type="ORF">BCR34DRAFT_628219</name>
</gene>
<dbReference type="EMBL" id="MCFA01000199">
    <property type="protein sequence ID" value="ORX99347.1"/>
    <property type="molecule type" value="Genomic_DNA"/>
</dbReference>
<dbReference type="AlphaFoldDB" id="A0A1Y1YMV3"/>
<feature type="domain" description="Fungal-type protein kinase" evidence="1">
    <location>
        <begin position="100"/>
        <end position="150"/>
    </location>
</feature>
<dbReference type="STRING" id="1231657.A0A1Y1YMV3"/>
<keyword evidence="3" id="KW-1185">Reference proteome</keyword>
<dbReference type="OrthoDB" id="5584477at2759"/>
<protein>
    <recommendedName>
        <fullName evidence="1">Fungal-type protein kinase domain-containing protein</fullName>
    </recommendedName>
</protein>
<evidence type="ECO:0000313" key="2">
    <source>
        <dbReference type="EMBL" id="ORX99347.1"/>
    </source>
</evidence>
<dbReference type="PANTHER" id="PTHR38248">
    <property type="entry name" value="FUNK1 6"/>
    <property type="match status" value="1"/>
</dbReference>
<reference evidence="2 3" key="1">
    <citation type="submission" date="2016-07" db="EMBL/GenBank/DDBJ databases">
        <title>Pervasive Adenine N6-methylation of Active Genes in Fungi.</title>
        <authorList>
            <consortium name="DOE Joint Genome Institute"/>
            <person name="Mondo S.J."/>
            <person name="Dannebaum R.O."/>
            <person name="Kuo R.C."/>
            <person name="Labutti K."/>
            <person name="Haridas S."/>
            <person name="Kuo A."/>
            <person name="Salamov A."/>
            <person name="Ahrendt S.R."/>
            <person name="Lipzen A."/>
            <person name="Sullivan W."/>
            <person name="Andreopoulos W.B."/>
            <person name="Clum A."/>
            <person name="Lindquist E."/>
            <person name="Daum C."/>
            <person name="Ramamoorthy G.K."/>
            <person name="Gryganskyi A."/>
            <person name="Culley D."/>
            <person name="Magnuson J.K."/>
            <person name="James T.Y."/>
            <person name="O'Malley M.A."/>
            <person name="Stajich J.E."/>
            <person name="Spatafora J.W."/>
            <person name="Visel A."/>
            <person name="Grigoriev I.V."/>
        </authorList>
    </citation>
    <scope>NUCLEOTIDE SEQUENCE [LARGE SCALE GENOMIC DNA]</scope>
    <source>
        <strain evidence="2 3">CBS 115471</strain>
    </source>
</reference>
<evidence type="ECO:0000313" key="3">
    <source>
        <dbReference type="Proteomes" id="UP000193144"/>
    </source>
</evidence>
<proteinExistence type="predicted"/>
<dbReference type="InterPro" id="IPR040976">
    <property type="entry name" value="Pkinase_fungal"/>
</dbReference>
<name>A0A1Y1YMV3_9PLEO</name>
<organism evidence="2 3">
    <name type="scientific">Clohesyomyces aquaticus</name>
    <dbReference type="NCBI Taxonomy" id="1231657"/>
    <lineage>
        <taxon>Eukaryota</taxon>
        <taxon>Fungi</taxon>
        <taxon>Dikarya</taxon>
        <taxon>Ascomycota</taxon>
        <taxon>Pezizomycotina</taxon>
        <taxon>Dothideomycetes</taxon>
        <taxon>Pleosporomycetidae</taxon>
        <taxon>Pleosporales</taxon>
        <taxon>Lindgomycetaceae</taxon>
        <taxon>Clohesyomyces</taxon>
    </lineage>
</organism>
<evidence type="ECO:0000259" key="1">
    <source>
        <dbReference type="Pfam" id="PF17667"/>
    </source>
</evidence>
<dbReference type="Pfam" id="PF17667">
    <property type="entry name" value="Pkinase_fungal"/>
    <property type="match status" value="1"/>
</dbReference>
<accession>A0A1Y1YMV3</accession>
<dbReference type="PANTHER" id="PTHR38248:SF2">
    <property type="entry name" value="FUNK1 11"/>
    <property type="match status" value="1"/>
</dbReference>
<dbReference type="Proteomes" id="UP000193144">
    <property type="component" value="Unassembled WGS sequence"/>
</dbReference>